<evidence type="ECO:0000313" key="2">
    <source>
        <dbReference type="Proteomes" id="UP000093044"/>
    </source>
</evidence>
<dbReference type="Pfam" id="PF12663">
    <property type="entry name" value="DUF3788"/>
    <property type="match status" value="1"/>
</dbReference>
<dbReference type="KEGG" id="cpor:BED41_12045"/>
<dbReference type="STRING" id="1197717.BED41_12045"/>
<dbReference type="OrthoDB" id="9090890at2"/>
<reference evidence="1" key="1">
    <citation type="submission" date="2016-08" db="EMBL/GenBank/DDBJ databases">
        <title>Complete genome of Cloacibacillus porcorum.</title>
        <authorList>
            <person name="Looft T."/>
            <person name="Bayles D.O."/>
            <person name="Alt D.P."/>
        </authorList>
    </citation>
    <scope>NUCLEOTIDE SEQUENCE [LARGE SCALE GENOMIC DNA]</scope>
    <source>
        <strain evidence="1">CL-84</strain>
    </source>
</reference>
<dbReference type="RefSeq" id="WP_066746623.1">
    <property type="nucleotide sequence ID" value="NZ_CP016757.1"/>
</dbReference>
<gene>
    <name evidence="1" type="ORF">BED41_12045</name>
</gene>
<protein>
    <recommendedName>
        <fullName evidence="3">DUF3788 domain-containing protein</fullName>
    </recommendedName>
</protein>
<evidence type="ECO:0000313" key="1">
    <source>
        <dbReference type="EMBL" id="ANZ45746.1"/>
    </source>
</evidence>
<evidence type="ECO:0008006" key="3">
    <source>
        <dbReference type="Google" id="ProtNLM"/>
    </source>
</evidence>
<organism evidence="1 2">
    <name type="scientific">Cloacibacillus porcorum</name>
    <dbReference type="NCBI Taxonomy" id="1197717"/>
    <lineage>
        <taxon>Bacteria</taxon>
        <taxon>Thermotogati</taxon>
        <taxon>Synergistota</taxon>
        <taxon>Synergistia</taxon>
        <taxon>Synergistales</taxon>
        <taxon>Synergistaceae</taxon>
        <taxon>Cloacibacillus</taxon>
    </lineage>
</organism>
<dbReference type="EMBL" id="CP016757">
    <property type="protein sequence ID" value="ANZ45746.1"/>
    <property type="molecule type" value="Genomic_DNA"/>
</dbReference>
<dbReference type="GeneID" id="83058578"/>
<proteinExistence type="predicted"/>
<dbReference type="AlphaFoldDB" id="A0A1B2I713"/>
<keyword evidence="2" id="KW-1185">Reference proteome</keyword>
<name>A0A1B2I713_9BACT</name>
<accession>A0A1B2I713</accession>
<sequence>MFEKIPSDEELRALVGEGLFAVWKGLRSMIEASYDMTGSWNGGGRLWLYEYKYRRGGKTLCSLYAKEKAVGFMVIFGRTERAKFESERETFSQKTREMYDGAKTYHDGKWMMFEPADESLFPDLIRLLQIKRRPNRPDKQEP</sequence>
<dbReference type="InterPro" id="IPR024265">
    <property type="entry name" value="DUF3788"/>
</dbReference>
<dbReference type="Proteomes" id="UP000093044">
    <property type="component" value="Chromosome"/>
</dbReference>